<proteinExistence type="predicted"/>
<dbReference type="Proteomes" id="UP000430272">
    <property type="component" value="Unassembled WGS sequence"/>
</dbReference>
<dbReference type="Pfam" id="PF07883">
    <property type="entry name" value="Cupin_2"/>
    <property type="match status" value="1"/>
</dbReference>
<feature type="domain" description="Cupin type-2" evidence="1">
    <location>
        <begin position="39"/>
        <end position="96"/>
    </location>
</feature>
<evidence type="ECO:0000259" key="1">
    <source>
        <dbReference type="Pfam" id="PF07883"/>
    </source>
</evidence>
<sequence length="117" mass="12944">MGAKVSLADKFAGFSETWAPRIVARYEGHEVRIARLDGEFHWHAHDHDEVFLCLEGTLDVEFRDRTETLEPGELLLIEKGAEHRPVAARGEVKLLMLDPAGSPNTGDHETATVAVDA</sequence>
<dbReference type="CDD" id="cd02226">
    <property type="entry name" value="cupin_YdbB-like"/>
    <property type="match status" value="1"/>
</dbReference>
<accession>A0A844YB19</accession>
<protein>
    <submittedName>
        <fullName evidence="2">Cupin domain-containing protein</fullName>
    </submittedName>
</protein>
<dbReference type="InterPro" id="IPR013096">
    <property type="entry name" value="Cupin_2"/>
</dbReference>
<dbReference type="InterPro" id="IPR052044">
    <property type="entry name" value="PKS_Associated_Protein"/>
</dbReference>
<keyword evidence="3" id="KW-1185">Reference proteome</keyword>
<dbReference type="EMBL" id="WTYD01000001">
    <property type="protein sequence ID" value="MXO54423.1"/>
    <property type="molecule type" value="Genomic_DNA"/>
</dbReference>
<dbReference type="SUPFAM" id="SSF51182">
    <property type="entry name" value="RmlC-like cupins"/>
    <property type="match status" value="1"/>
</dbReference>
<dbReference type="InterPro" id="IPR014710">
    <property type="entry name" value="RmlC-like_jellyroll"/>
</dbReference>
<dbReference type="Gene3D" id="2.60.120.10">
    <property type="entry name" value="Jelly Rolls"/>
    <property type="match status" value="1"/>
</dbReference>
<dbReference type="InterPro" id="IPR011051">
    <property type="entry name" value="RmlC_Cupin_sf"/>
</dbReference>
<dbReference type="RefSeq" id="WP_160661171.1">
    <property type="nucleotide sequence ID" value="NZ_BAABDV010000001.1"/>
</dbReference>
<dbReference type="PANTHER" id="PTHR36114">
    <property type="entry name" value="16.7 KDA PROTEIN IN WHIE LOCUS"/>
    <property type="match status" value="1"/>
</dbReference>
<dbReference type="AlphaFoldDB" id="A0A844YB19"/>
<organism evidence="2 3">
    <name type="scientific">Qipengyuania pelagi</name>
    <dbReference type="NCBI Taxonomy" id="994320"/>
    <lineage>
        <taxon>Bacteria</taxon>
        <taxon>Pseudomonadati</taxon>
        <taxon>Pseudomonadota</taxon>
        <taxon>Alphaproteobacteria</taxon>
        <taxon>Sphingomonadales</taxon>
        <taxon>Erythrobacteraceae</taxon>
        <taxon>Qipengyuania</taxon>
    </lineage>
</organism>
<comment type="caution">
    <text evidence="2">The sequence shown here is derived from an EMBL/GenBank/DDBJ whole genome shotgun (WGS) entry which is preliminary data.</text>
</comment>
<dbReference type="OrthoDB" id="9794183at2"/>
<dbReference type="PANTHER" id="PTHR36114:SF1">
    <property type="entry name" value="16.7 KDA PROTEIN IN WHIE LOCUS"/>
    <property type="match status" value="1"/>
</dbReference>
<reference evidence="2 3" key="1">
    <citation type="submission" date="2019-12" db="EMBL/GenBank/DDBJ databases">
        <title>Genomic-based taxomic classification of the family Erythrobacteraceae.</title>
        <authorList>
            <person name="Xu L."/>
        </authorList>
    </citation>
    <scope>NUCLEOTIDE SEQUENCE [LARGE SCALE GENOMIC DNA]</scope>
    <source>
        <strain evidence="2 3">JCM 17468</strain>
    </source>
</reference>
<gene>
    <name evidence="2" type="ORF">GRI47_10465</name>
</gene>
<evidence type="ECO:0000313" key="2">
    <source>
        <dbReference type="EMBL" id="MXO54423.1"/>
    </source>
</evidence>
<name>A0A844YB19_9SPHN</name>
<evidence type="ECO:0000313" key="3">
    <source>
        <dbReference type="Proteomes" id="UP000430272"/>
    </source>
</evidence>